<organism evidence="3 4">
    <name type="scientific">Solemya velesiana gill symbiont</name>
    <dbReference type="NCBI Taxonomy" id="1918948"/>
    <lineage>
        <taxon>Bacteria</taxon>
        <taxon>Pseudomonadati</taxon>
        <taxon>Pseudomonadota</taxon>
        <taxon>Gammaproteobacteria</taxon>
        <taxon>sulfur-oxidizing symbionts</taxon>
    </lineage>
</organism>
<dbReference type="OrthoDB" id="9919573at2"/>
<evidence type="ECO:0000256" key="1">
    <source>
        <dbReference type="ARBA" id="ARBA00023004"/>
    </source>
</evidence>
<gene>
    <name evidence="3" type="ORF">BOW51_01535</name>
</gene>
<dbReference type="RefSeq" id="WP_078485767.1">
    <property type="nucleotide sequence ID" value="NZ_MPRJ01000006.1"/>
</dbReference>
<feature type="domain" description="Ferrous iron transporter FeoA-like" evidence="2">
    <location>
        <begin position="8"/>
        <end position="78"/>
    </location>
</feature>
<dbReference type="PANTHER" id="PTHR43151:SF1">
    <property type="entry name" value="SSR2333 PROTEIN"/>
    <property type="match status" value="1"/>
</dbReference>
<evidence type="ECO:0000259" key="2">
    <source>
        <dbReference type="SMART" id="SM00899"/>
    </source>
</evidence>
<evidence type="ECO:0000313" key="4">
    <source>
        <dbReference type="Proteomes" id="UP000190896"/>
    </source>
</evidence>
<evidence type="ECO:0000313" key="3">
    <source>
        <dbReference type="EMBL" id="OOZ37605.1"/>
    </source>
</evidence>
<dbReference type="GO" id="GO:0046914">
    <property type="term" value="F:transition metal ion binding"/>
    <property type="evidence" value="ECO:0007669"/>
    <property type="project" value="InterPro"/>
</dbReference>
<dbReference type="Gene3D" id="2.30.30.90">
    <property type="match status" value="1"/>
</dbReference>
<dbReference type="InterPro" id="IPR007167">
    <property type="entry name" value="Fe-transptr_FeoA-like"/>
</dbReference>
<dbReference type="AlphaFoldDB" id="A0A1T2KXN1"/>
<dbReference type="SMART" id="SM00899">
    <property type="entry name" value="FeoA"/>
    <property type="match status" value="1"/>
</dbReference>
<dbReference type="InterPro" id="IPR008988">
    <property type="entry name" value="Transcriptional_repressor_C"/>
</dbReference>
<keyword evidence="4" id="KW-1185">Reference proteome</keyword>
<proteinExistence type="predicted"/>
<name>A0A1T2KXN1_9GAMM</name>
<reference evidence="3 4" key="1">
    <citation type="submission" date="2016-11" db="EMBL/GenBank/DDBJ databases">
        <title>Mixed transmission modes and dynamic genome evolution in an obligate animal-bacterial symbiosis.</title>
        <authorList>
            <person name="Russell S.L."/>
            <person name="Corbett-Detig R.B."/>
            <person name="Cavanaugh C.M."/>
        </authorList>
    </citation>
    <scope>NUCLEOTIDE SEQUENCE [LARGE SCALE GENOMIC DNA]</scope>
    <source>
        <strain evidence="3">Se-Cadez</strain>
    </source>
</reference>
<dbReference type="InterPro" id="IPR038157">
    <property type="entry name" value="FeoA_core_dom"/>
</dbReference>
<protein>
    <recommendedName>
        <fullName evidence="2">Ferrous iron transporter FeoA-like domain-containing protein</fullName>
    </recommendedName>
</protein>
<accession>A0A1T2KXN1</accession>
<dbReference type="InterPro" id="IPR053184">
    <property type="entry name" value="FeoA-like"/>
</dbReference>
<dbReference type="Proteomes" id="UP000190896">
    <property type="component" value="Unassembled WGS sequence"/>
</dbReference>
<comment type="caution">
    <text evidence="3">The sequence shown here is derived from an EMBL/GenBank/DDBJ whole genome shotgun (WGS) entry which is preliminary data.</text>
</comment>
<dbReference type="PANTHER" id="PTHR43151">
    <property type="entry name" value="FEOA FAMILY PROTEIN"/>
    <property type="match status" value="1"/>
</dbReference>
<sequence length="82" mass="8856">MNAQKEVTPLDRLDVGTQARIAEIHGDRAMARRLLSLGLRVGSEISVVQHRKRGVVVASAGTRVALGACIADKLLMQTIDNH</sequence>
<dbReference type="Pfam" id="PF04023">
    <property type="entry name" value="FeoA"/>
    <property type="match status" value="1"/>
</dbReference>
<keyword evidence="1" id="KW-0408">Iron</keyword>
<dbReference type="EMBL" id="MPRJ01000006">
    <property type="protein sequence ID" value="OOZ37605.1"/>
    <property type="molecule type" value="Genomic_DNA"/>
</dbReference>
<dbReference type="SUPFAM" id="SSF50037">
    <property type="entry name" value="C-terminal domain of transcriptional repressors"/>
    <property type="match status" value="1"/>
</dbReference>